<dbReference type="CDD" id="cd09917">
    <property type="entry name" value="F-box_SF"/>
    <property type="match status" value="1"/>
</dbReference>
<sequence>MFPLPDDVFLLIFNHLPLADVLRLRQVCSSFDDLTRTRSLWLGFLQRCVVRRNYPVPGMSGRRLQELDAGDIEQGVYNALRLRRVWTSPTPTPLRRLTMMAGDGHASWQVVGLHFLPGRGHRYLLTIATKTDARRRVFCFKCWDLEGSVEPRCIAFSLMPDVHSFSVNNEPQYPAIMAVQTSKLDIVNINFDAQDHRRAFQTLSSHPSSAHVRAFSGPIVITENPDHSLSVRDLRYPTKVLGIRNPAAETFHTAVIHPLFIIVIWTKTLQFYGLPKWDAIPAGRTLLVPLNQHQWRWPIDSVCSSFHASQYSSGPTPVNILIRFNSFLPWPVNLIHHHVLQPNPTFLLHAPISARNMPYIFPPAATHSIASPVRLFAATDMALGAFGTAVWTDNFTEDWLGPSNTGQRIAGLVLPTARPHPDHVHGGESEEPSVAASTNFDLQREERWVKVAVDDLEGRLAAGTAAGHVFMFEYA</sequence>
<organism evidence="2 3">
    <name type="scientific">Fistulina hepatica ATCC 64428</name>
    <dbReference type="NCBI Taxonomy" id="1128425"/>
    <lineage>
        <taxon>Eukaryota</taxon>
        <taxon>Fungi</taxon>
        <taxon>Dikarya</taxon>
        <taxon>Basidiomycota</taxon>
        <taxon>Agaricomycotina</taxon>
        <taxon>Agaricomycetes</taxon>
        <taxon>Agaricomycetidae</taxon>
        <taxon>Agaricales</taxon>
        <taxon>Fistulinaceae</taxon>
        <taxon>Fistulina</taxon>
    </lineage>
</organism>
<dbReference type="Pfam" id="PF12937">
    <property type="entry name" value="F-box-like"/>
    <property type="match status" value="1"/>
</dbReference>
<name>A0A0D7AAK0_9AGAR</name>
<keyword evidence="3" id="KW-1185">Reference proteome</keyword>
<dbReference type="EMBL" id="KN881858">
    <property type="protein sequence ID" value="KIY48032.1"/>
    <property type="molecule type" value="Genomic_DNA"/>
</dbReference>
<protein>
    <recommendedName>
        <fullName evidence="1">F-box domain-containing protein</fullName>
    </recommendedName>
</protein>
<evidence type="ECO:0000313" key="2">
    <source>
        <dbReference type="EMBL" id="KIY48032.1"/>
    </source>
</evidence>
<proteinExistence type="predicted"/>
<reference evidence="2 3" key="1">
    <citation type="journal article" date="2015" name="Fungal Genet. Biol.">
        <title>Evolution of novel wood decay mechanisms in Agaricales revealed by the genome sequences of Fistulina hepatica and Cylindrobasidium torrendii.</title>
        <authorList>
            <person name="Floudas D."/>
            <person name="Held B.W."/>
            <person name="Riley R."/>
            <person name="Nagy L.G."/>
            <person name="Koehler G."/>
            <person name="Ransdell A.S."/>
            <person name="Younus H."/>
            <person name="Chow J."/>
            <person name="Chiniquy J."/>
            <person name="Lipzen A."/>
            <person name="Tritt A."/>
            <person name="Sun H."/>
            <person name="Haridas S."/>
            <person name="LaButti K."/>
            <person name="Ohm R.A."/>
            <person name="Kues U."/>
            <person name="Blanchette R.A."/>
            <person name="Grigoriev I.V."/>
            <person name="Minto R.E."/>
            <person name="Hibbett D.S."/>
        </authorList>
    </citation>
    <scope>NUCLEOTIDE SEQUENCE [LARGE SCALE GENOMIC DNA]</scope>
    <source>
        <strain evidence="2 3">ATCC 64428</strain>
    </source>
</reference>
<dbReference type="Gene3D" id="1.20.1280.50">
    <property type="match status" value="1"/>
</dbReference>
<evidence type="ECO:0000313" key="3">
    <source>
        <dbReference type="Proteomes" id="UP000054144"/>
    </source>
</evidence>
<dbReference type="OrthoDB" id="3193353at2759"/>
<dbReference type="PROSITE" id="PS50181">
    <property type="entry name" value="FBOX"/>
    <property type="match status" value="1"/>
</dbReference>
<feature type="domain" description="F-box" evidence="1">
    <location>
        <begin position="1"/>
        <end position="44"/>
    </location>
</feature>
<dbReference type="AlphaFoldDB" id="A0A0D7AAK0"/>
<evidence type="ECO:0000259" key="1">
    <source>
        <dbReference type="PROSITE" id="PS50181"/>
    </source>
</evidence>
<gene>
    <name evidence="2" type="ORF">FISHEDRAFT_44055</name>
</gene>
<dbReference type="SUPFAM" id="SSF81383">
    <property type="entry name" value="F-box domain"/>
    <property type="match status" value="1"/>
</dbReference>
<dbReference type="InterPro" id="IPR036047">
    <property type="entry name" value="F-box-like_dom_sf"/>
</dbReference>
<dbReference type="Proteomes" id="UP000054144">
    <property type="component" value="Unassembled WGS sequence"/>
</dbReference>
<dbReference type="InterPro" id="IPR001810">
    <property type="entry name" value="F-box_dom"/>
</dbReference>
<dbReference type="SMART" id="SM00256">
    <property type="entry name" value="FBOX"/>
    <property type="match status" value="1"/>
</dbReference>
<accession>A0A0D7AAK0</accession>